<organism evidence="1 2">
    <name type="scientific">Cucurbita argyrosperma subsp. sororia</name>
    <dbReference type="NCBI Taxonomy" id="37648"/>
    <lineage>
        <taxon>Eukaryota</taxon>
        <taxon>Viridiplantae</taxon>
        <taxon>Streptophyta</taxon>
        <taxon>Embryophyta</taxon>
        <taxon>Tracheophyta</taxon>
        <taxon>Spermatophyta</taxon>
        <taxon>Magnoliopsida</taxon>
        <taxon>eudicotyledons</taxon>
        <taxon>Gunneridae</taxon>
        <taxon>Pentapetalae</taxon>
        <taxon>rosids</taxon>
        <taxon>fabids</taxon>
        <taxon>Cucurbitales</taxon>
        <taxon>Cucurbitaceae</taxon>
        <taxon>Cucurbiteae</taxon>
        <taxon>Cucurbita</taxon>
    </lineage>
</organism>
<evidence type="ECO:0000313" key="2">
    <source>
        <dbReference type="Proteomes" id="UP000685013"/>
    </source>
</evidence>
<name>A0AAV6NXV7_9ROSI</name>
<evidence type="ECO:0000313" key="1">
    <source>
        <dbReference type="EMBL" id="KAG6602720.1"/>
    </source>
</evidence>
<keyword evidence="2" id="KW-1185">Reference proteome</keyword>
<comment type="caution">
    <text evidence="1">The sequence shown here is derived from an EMBL/GenBank/DDBJ whole genome shotgun (WGS) entry which is preliminary data.</text>
</comment>
<gene>
    <name evidence="1" type="ORF">SDJN03_07953</name>
</gene>
<dbReference type="Proteomes" id="UP000685013">
    <property type="component" value="Chromosome 4"/>
</dbReference>
<protein>
    <submittedName>
        <fullName evidence="1">Uncharacterized protein</fullName>
    </submittedName>
</protein>
<dbReference type="EMBL" id="JAGKQH010000004">
    <property type="protein sequence ID" value="KAG6602720.1"/>
    <property type="molecule type" value="Genomic_DNA"/>
</dbReference>
<accession>A0AAV6NXV7</accession>
<reference evidence="1 2" key="1">
    <citation type="journal article" date="2021" name="Hortic Res">
        <title>The domestication of Cucurbita argyrosperma as revealed by the genome of its wild relative.</title>
        <authorList>
            <person name="Barrera-Redondo J."/>
            <person name="Sanchez-de la Vega G."/>
            <person name="Aguirre-Liguori J.A."/>
            <person name="Castellanos-Morales G."/>
            <person name="Gutierrez-Guerrero Y.T."/>
            <person name="Aguirre-Dugua X."/>
            <person name="Aguirre-Planter E."/>
            <person name="Tenaillon M.I."/>
            <person name="Lira-Saade R."/>
            <person name="Eguiarte L.E."/>
        </authorList>
    </citation>
    <scope>NUCLEOTIDE SEQUENCE [LARGE SCALE GENOMIC DNA]</scope>
    <source>
        <strain evidence="1">JBR-2021</strain>
    </source>
</reference>
<dbReference type="AlphaFoldDB" id="A0AAV6NXV7"/>
<proteinExistence type="predicted"/>
<sequence>MEETEGSGRNQRVLQIREGFEDRSRQSRFGALFFNSSVTPQNSEINLNQPKQLDVGDFFKTVERMRNVFLLRRIEFAYCWFDWKKENQLIFMYRQQRSKHSTREKGLCLLFTFQRSSSSSFPFSSV</sequence>
<feature type="non-terminal residue" evidence="1">
    <location>
        <position position="1"/>
    </location>
</feature>